<keyword evidence="1" id="KW-0812">Transmembrane</keyword>
<feature type="transmembrane region" description="Helical" evidence="1">
    <location>
        <begin position="45"/>
        <end position="65"/>
    </location>
</feature>
<name>A0A812P7W7_SYMPI</name>
<feature type="transmembrane region" description="Helical" evidence="1">
    <location>
        <begin position="484"/>
        <end position="504"/>
    </location>
</feature>
<keyword evidence="1" id="KW-0472">Membrane</keyword>
<feature type="transmembrane region" description="Helical" evidence="1">
    <location>
        <begin position="438"/>
        <end position="464"/>
    </location>
</feature>
<evidence type="ECO:0000313" key="3">
    <source>
        <dbReference type="Proteomes" id="UP000649617"/>
    </source>
</evidence>
<dbReference type="Gene3D" id="1.20.1250.20">
    <property type="entry name" value="MFS general substrate transporter like domains"/>
    <property type="match status" value="1"/>
</dbReference>
<organism evidence="2 3">
    <name type="scientific">Symbiodinium pilosum</name>
    <name type="common">Dinoflagellate</name>
    <dbReference type="NCBI Taxonomy" id="2952"/>
    <lineage>
        <taxon>Eukaryota</taxon>
        <taxon>Sar</taxon>
        <taxon>Alveolata</taxon>
        <taxon>Dinophyceae</taxon>
        <taxon>Suessiales</taxon>
        <taxon>Symbiodiniaceae</taxon>
        <taxon>Symbiodinium</taxon>
    </lineage>
</organism>
<feature type="transmembrane region" description="Helical" evidence="1">
    <location>
        <begin position="516"/>
        <end position="539"/>
    </location>
</feature>
<feature type="transmembrane region" description="Helical" evidence="1">
    <location>
        <begin position="409"/>
        <end position="431"/>
    </location>
</feature>
<keyword evidence="1" id="KW-1133">Transmembrane helix</keyword>
<accession>A0A812P7W7</accession>
<gene>
    <name evidence="2" type="ORF">SPIL2461_LOCUS8128</name>
</gene>
<dbReference type="AlphaFoldDB" id="A0A812P7W7"/>
<feature type="transmembrane region" description="Helical" evidence="1">
    <location>
        <begin position="343"/>
        <end position="362"/>
    </location>
</feature>
<feature type="transmembrane region" description="Helical" evidence="1">
    <location>
        <begin position="6"/>
        <end position="25"/>
    </location>
</feature>
<evidence type="ECO:0000313" key="2">
    <source>
        <dbReference type="EMBL" id="CAE7343632.1"/>
    </source>
</evidence>
<proteinExistence type="predicted"/>
<dbReference type="SUPFAM" id="SSF103473">
    <property type="entry name" value="MFS general substrate transporter"/>
    <property type="match status" value="1"/>
</dbReference>
<dbReference type="OrthoDB" id="421174at2759"/>
<comment type="caution">
    <text evidence="2">The sequence shown here is derived from an EMBL/GenBank/DDBJ whole genome shotgun (WGS) entry which is preliminary data.</text>
</comment>
<dbReference type="Proteomes" id="UP000649617">
    <property type="component" value="Unassembled WGS sequence"/>
</dbReference>
<evidence type="ECO:0000256" key="1">
    <source>
        <dbReference type="SAM" id="Phobius"/>
    </source>
</evidence>
<keyword evidence="3" id="KW-1185">Reference proteome</keyword>
<dbReference type="InterPro" id="IPR036259">
    <property type="entry name" value="MFS_trans_sf"/>
</dbReference>
<protein>
    <submittedName>
        <fullName evidence="2">Uncharacterized protein</fullName>
    </submittedName>
</protein>
<dbReference type="EMBL" id="CAJNIZ010013113">
    <property type="protein sequence ID" value="CAE7343632.1"/>
    <property type="molecule type" value="Genomic_DNA"/>
</dbReference>
<reference evidence="2" key="1">
    <citation type="submission" date="2021-02" db="EMBL/GenBank/DDBJ databases">
        <authorList>
            <person name="Dougan E. K."/>
            <person name="Rhodes N."/>
            <person name="Thang M."/>
            <person name="Chan C."/>
        </authorList>
    </citation>
    <scope>NUCLEOTIDE SEQUENCE</scope>
</reference>
<feature type="transmembrane region" description="Helical" evidence="1">
    <location>
        <begin position="85"/>
        <end position="107"/>
    </location>
</feature>
<sequence>MEGLSVLMVSWWVLWKTAMLLEILANHAYYRSALAKRRSSATPTFGYHLCDSVYAYSYSVLGFQLGWQALQLSAHFVYQATPYSWSAIGILLMLGLRAAVASFGQGVKAVMHWSMHRMLHVQPFYTCWHKEHHFAASQTCLTACQDCGLLESGAEAAYVNLCFVFVPFFDNCAFMWRSLYNTLIHHYYEEYRNWHWKLAGQMILAQKRVNQIVSFVAWGSSLCKLMPFIQIWPSFAKNLQYPSADYASAHFADGSIEKHWHGRHHWTTEKHFGYGTYDSISNLASDSSQENQEEQMVLDLQNTYSQEEKEKSTSHRGQSAVMVSTDSRIDAWEKALSSDEPHGLMSGFLISVGCACAVLWALEMCEISFAQSRFAGPMVCGDAGNQSNADHPTWDACRRGSGSKTQVQMILGGIGFLQAMAYIGFILALFLPADAAVWFLLIFFRSLGGFFGGFANLAASWLAFEMTPPEELMNLQTSNQACFGMGHCMGGVMSSLALVFFHLNGMEQSSAKVRQAGAAPAMLFVAVNVLLLAMIVLLVPRRSPERAIETTALPAAEGDKAKAPAGLALILDDSDRNLVFRTGVIYNFERSFSVGAIEVATTMISEVEFGFSPVTTGWIFGFIALGSAVANILVSFTPANIDSRVLGGSWAHIQVTSN</sequence>
<feature type="transmembrane region" description="Helical" evidence="1">
    <location>
        <begin position="617"/>
        <end position="636"/>
    </location>
</feature>